<dbReference type="Proteomes" id="UP000243686">
    <property type="component" value="Unassembled WGS sequence"/>
</dbReference>
<dbReference type="EMBL" id="KV906283">
    <property type="protein sequence ID" value="OON14996.1"/>
    <property type="molecule type" value="Genomic_DNA"/>
</dbReference>
<dbReference type="AlphaFoldDB" id="A0A1S8WKL9"/>
<protein>
    <submittedName>
        <fullName evidence="1">Uncharacterized protein</fullName>
    </submittedName>
</protein>
<reference evidence="1 2" key="1">
    <citation type="submission" date="2015-03" db="EMBL/GenBank/DDBJ databases">
        <title>Draft genome of the nematode, Opisthorchis viverrini.</title>
        <authorList>
            <person name="Mitreva M."/>
        </authorList>
    </citation>
    <scope>NUCLEOTIDE SEQUENCE [LARGE SCALE GENOMIC DNA]</scope>
    <source>
        <strain evidence="1">Khon Kaen</strain>
    </source>
</reference>
<proteinExistence type="predicted"/>
<gene>
    <name evidence="1" type="ORF">X801_09209</name>
</gene>
<evidence type="ECO:0000313" key="1">
    <source>
        <dbReference type="EMBL" id="OON14996.1"/>
    </source>
</evidence>
<keyword evidence="2" id="KW-1185">Reference proteome</keyword>
<evidence type="ECO:0000313" key="2">
    <source>
        <dbReference type="Proteomes" id="UP000243686"/>
    </source>
</evidence>
<accession>A0A1S8WKL9</accession>
<sequence>MCFPRVAKTTLMNNIVITSLVGRYFKSGVSIKWQHLDTGFHQAISHKGISRTPEMAYRMWDTPAVGGILPMYLIWPISAESTPYVILVINKLFINSVKRIEIGPHPVVLHGSPEYTCRHVDSSKVVQHKCTNPLLQLPKTAFVLD</sequence>
<name>A0A1S8WKL9_OPIVI</name>
<organism evidence="1 2">
    <name type="scientific">Opisthorchis viverrini</name>
    <name type="common">Southeast Asian liver fluke</name>
    <dbReference type="NCBI Taxonomy" id="6198"/>
    <lineage>
        <taxon>Eukaryota</taxon>
        <taxon>Metazoa</taxon>
        <taxon>Spiralia</taxon>
        <taxon>Lophotrochozoa</taxon>
        <taxon>Platyhelminthes</taxon>
        <taxon>Trematoda</taxon>
        <taxon>Digenea</taxon>
        <taxon>Opisthorchiida</taxon>
        <taxon>Opisthorchiata</taxon>
        <taxon>Opisthorchiidae</taxon>
        <taxon>Opisthorchis</taxon>
    </lineage>
</organism>